<comment type="caution">
    <text evidence="2">The sequence shown here is derived from an EMBL/GenBank/DDBJ whole genome shotgun (WGS) entry which is preliminary data.</text>
</comment>
<dbReference type="EMBL" id="VSRR010000404">
    <property type="protein sequence ID" value="MPC15132.1"/>
    <property type="molecule type" value="Genomic_DNA"/>
</dbReference>
<feature type="region of interest" description="Disordered" evidence="1">
    <location>
        <begin position="166"/>
        <end position="187"/>
    </location>
</feature>
<dbReference type="Proteomes" id="UP000324222">
    <property type="component" value="Unassembled WGS sequence"/>
</dbReference>
<keyword evidence="3" id="KW-1185">Reference proteome</keyword>
<accession>A0A5B7CZE7</accession>
<gene>
    <name evidence="2" type="ORF">E2C01_007914</name>
</gene>
<evidence type="ECO:0000256" key="1">
    <source>
        <dbReference type="SAM" id="MobiDB-lite"/>
    </source>
</evidence>
<evidence type="ECO:0000313" key="2">
    <source>
        <dbReference type="EMBL" id="MPC15132.1"/>
    </source>
</evidence>
<reference evidence="2 3" key="1">
    <citation type="submission" date="2019-05" db="EMBL/GenBank/DDBJ databases">
        <title>Another draft genome of Portunus trituberculatus and its Hox gene families provides insights of decapod evolution.</title>
        <authorList>
            <person name="Jeong J.-H."/>
            <person name="Song I."/>
            <person name="Kim S."/>
            <person name="Choi T."/>
            <person name="Kim D."/>
            <person name="Ryu S."/>
            <person name="Kim W."/>
        </authorList>
    </citation>
    <scope>NUCLEOTIDE SEQUENCE [LARGE SCALE GENOMIC DNA]</scope>
    <source>
        <tissue evidence="2">Muscle</tissue>
    </source>
</reference>
<evidence type="ECO:0000313" key="3">
    <source>
        <dbReference type="Proteomes" id="UP000324222"/>
    </source>
</evidence>
<sequence length="187" mass="20350">MEDRDQDLPRKDYQGDRGQNLDKVFHHHKTLTQKGGHAVTLELTIHRTPFSTTNAVAGGYNIQHKKVGASAVRLVIKQHVLDLLCRGGKACGSLIDELLLPLCLSEGTTGVTAIRRLNTGATECMGAHTTRPALLYMGGQVMEDTRPGAVRQVVVATAVHHHDSWPGREGWAGRGGRVVPPLWSPTQ</sequence>
<protein>
    <submittedName>
        <fullName evidence="2">Uncharacterized protein</fullName>
    </submittedName>
</protein>
<proteinExistence type="predicted"/>
<organism evidence="2 3">
    <name type="scientific">Portunus trituberculatus</name>
    <name type="common">Swimming crab</name>
    <name type="synonym">Neptunus trituberculatus</name>
    <dbReference type="NCBI Taxonomy" id="210409"/>
    <lineage>
        <taxon>Eukaryota</taxon>
        <taxon>Metazoa</taxon>
        <taxon>Ecdysozoa</taxon>
        <taxon>Arthropoda</taxon>
        <taxon>Crustacea</taxon>
        <taxon>Multicrustacea</taxon>
        <taxon>Malacostraca</taxon>
        <taxon>Eumalacostraca</taxon>
        <taxon>Eucarida</taxon>
        <taxon>Decapoda</taxon>
        <taxon>Pleocyemata</taxon>
        <taxon>Brachyura</taxon>
        <taxon>Eubrachyura</taxon>
        <taxon>Portunoidea</taxon>
        <taxon>Portunidae</taxon>
        <taxon>Portuninae</taxon>
        <taxon>Portunus</taxon>
    </lineage>
</organism>
<dbReference type="AlphaFoldDB" id="A0A5B7CZE7"/>
<name>A0A5B7CZE7_PORTR</name>